<feature type="domain" description="UFSP1/2/DUB catalytic" evidence="3">
    <location>
        <begin position="124"/>
        <end position="330"/>
    </location>
</feature>
<evidence type="ECO:0000313" key="4">
    <source>
        <dbReference type="EMBL" id="TFL06948.1"/>
    </source>
</evidence>
<dbReference type="STRING" id="1884261.A0A5C3R025"/>
<dbReference type="PANTHER" id="PTHR48153">
    <property type="entry name" value="UFM1-SPECIFIC PROTEASE 2"/>
    <property type="match status" value="1"/>
</dbReference>
<feature type="region of interest" description="Disordered" evidence="2">
    <location>
        <begin position="44"/>
        <end position="66"/>
    </location>
</feature>
<proteinExistence type="predicted"/>
<reference evidence="4 5" key="1">
    <citation type="journal article" date="2019" name="Nat. Ecol. Evol.">
        <title>Megaphylogeny resolves global patterns of mushroom evolution.</title>
        <authorList>
            <person name="Varga T."/>
            <person name="Krizsan K."/>
            <person name="Foldi C."/>
            <person name="Dima B."/>
            <person name="Sanchez-Garcia M."/>
            <person name="Sanchez-Ramirez S."/>
            <person name="Szollosi G.J."/>
            <person name="Szarkandi J.G."/>
            <person name="Papp V."/>
            <person name="Albert L."/>
            <person name="Andreopoulos W."/>
            <person name="Angelini C."/>
            <person name="Antonin V."/>
            <person name="Barry K.W."/>
            <person name="Bougher N.L."/>
            <person name="Buchanan P."/>
            <person name="Buyck B."/>
            <person name="Bense V."/>
            <person name="Catcheside P."/>
            <person name="Chovatia M."/>
            <person name="Cooper J."/>
            <person name="Damon W."/>
            <person name="Desjardin D."/>
            <person name="Finy P."/>
            <person name="Geml J."/>
            <person name="Haridas S."/>
            <person name="Hughes K."/>
            <person name="Justo A."/>
            <person name="Karasinski D."/>
            <person name="Kautmanova I."/>
            <person name="Kiss B."/>
            <person name="Kocsube S."/>
            <person name="Kotiranta H."/>
            <person name="LaButti K.M."/>
            <person name="Lechner B.E."/>
            <person name="Liimatainen K."/>
            <person name="Lipzen A."/>
            <person name="Lukacs Z."/>
            <person name="Mihaltcheva S."/>
            <person name="Morgado L.N."/>
            <person name="Niskanen T."/>
            <person name="Noordeloos M.E."/>
            <person name="Ohm R.A."/>
            <person name="Ortiz-Santana B."/>
            <person name="Ovrebo C."/>
            <person name="Racz N."/>
            <person name="Riley R."/>
            <person name="Savchenko A."/>
            <person name="Shiryaev A."/>
            <person name="Soop K."/>
            <person name="Spirin V."/>
            <person name="Szebenyi C."/>
            <person name="Tomsovsky M."/>
            <person name="Tulloss R.E."/>
            <person name="Uehling J."/>
            <person name="Grigoriev I.V."/>
            <person name="Vagvolgyi C."/>
            <person name="Papp T."/>
            <person name="Martin F.M."/>
            <person name="Miettinen O."/>
            <person name="Hibbett D.S."/>
            <person name="Nagy L.G."/>
        </authorList>
    </citation>
    <scope>NUCLEOTIDE SEQUENCE [LARGE SCALE GENOMIC DNA]</scope>
    <source>
        <strain evidence="4 5">CBS 309.79</strain>
    </source>
</reference>
<dbReference type="Gene3D" id="3.90.70.130">
    <property type="match status" value="1"/>
</dbReference>
<dbReference type="Pfam" id="PF07910">
    <property type="entry name" value="Peptidase_C78"/>
    <property type="match status" value="1"/>
</dbReference>
<dbReference type="OrthoDB" id="288987at2759"/>
<dbReference type="AlphaFoldDB" id="A0A5C3R025"/>
<feature type="compositionally biased region" description="Basic and acidic residues" evidence="2">
    <location>
        <begin position="56"/>
        <end position="66"/>
    </location>
</feature>
<dbReference type="GO" id="GO:0019783">
    <property type="term" value="F:ubiquitin-like protein peptidase activity"/>
    <property type="evidence" value="ECO:0007669"/>
    <property type="project" value="TreeGrafter"/>
</dbReference>
<name>A0A5C3R025_9AGAR</name>
<sequence length="414" mass="46382">MPNDNNVVEVYDVDSLESEQCAVCYTSLAFLPYDAKQKHYNQHFEDTDSTTTAPPKSKDTPKAGKGAHDSKFFKVIGLPRVPKKDSEIFWHAALSTAPPSNYAPGLIPVLRKALQSSHSRGKTRKAYLCHKDTVHISVRYRVDSTWGCGYRNYQMACTALLKQQAQPMYFALLDGTFPPTIQGLQKTMERAWQHGFDKEGAEQLKRVVDTNKWIGVSDLLAVYHFLGIPAELVQFKCEGHPKGTRLLTDWIANYFAPQSHKSTPNALSTLMGASAVHSTDLMPVILQHDGHSRLIVGYEVDQDGEPNLLIFDPGHRNVASKFTSTLLPNEDNDAVIELPTEDGKRKISKLGKKNTMSPQAKGALKAQELLSLSRVNLKILQRRNVYQILYFPLTAPLTDRERNNRKIVKGEHAT</sequence>
<keyword evidence="5" id="KW-1185">Reference proteome</keyword>
<protein>
    <submittedName>
        <fullName evidence="4">Peptidase family C78-domain-containing protein</fullName>
    </submittedName>
</protein>
<dbReference type="InterPro" id="IPR012462">
    <property type="entry name" value="UFSP1/2_DUB_cat"/>
</dbReference>
<dbReference type="EMBL" id="ML178814">
    <property type="protein sequence ID" value="TFL06948.1"/>
    <property type="molecule type" value="Genomic_DNA"/>
</dbReference>
<gene>
    <name evidence="4" type="ORF">BDV98DRAFT_652113</name>
</gene>
<organism evidence="4 5">
    <name type="scientific">Pterulicium gracile</name>
    <dbReference type="NCBI Taxonomy" id="1884261"/>
    <lineage>
        <taxon>Eukaryota</taxon>
        <taxon>Fungi</taxon>
        <taxon>Dikarya</taxon>
        <taxon>Basidiomycota</taxon>
        <taxon>Agaricomycotina</taxon>
        <taxon>Agaricomycetes</taxon>
        <taxon>Agaricomycetidae</taxon>
        <taxon>Agaricales</taxon>
        <taxon>Pleurotineae</taxon>
        <taxon>Pterulaceae</taxon>
        <taxon>Pterulicium</taxon>
    </lineage>
</organism>
<keyword evidence="1" id="KW-0378">Hydrolase</keyword>
<evidence type="ECO:0000259" key="3">
    <source>
        <dbReference type="Pfam" id="PF07910"/>
    </source>
</evidence>
<evidence type="ECO:0000313" key="5">
    <source>
        <dbReference type="Proteomes" id="UP000305067"/>
    </source>
</evidence>
<dbReference type="PANTHER" id="PTHR48153:SF4">
    <property type="entry name" value="UBIQUITIN CARBOXYL-TERMINAL HYDROLASE MUG105"/>
    <property type="match status" value="1"/>
</dbReference>
<accession>A0A5C3R025</accession>
<evidence type="ECO:0000256" key="2">
    <source>
        <dbReference type="SAM" id="MobiDB-lite"/>
    </source>
</evidence>
<dbReference type="Proteomes" id="UP000305067">
    <property type="component" value="Unassembled WGS sequence"/>
</dbReference>
<evidence type="ECO:0000256" key="1">
    <source>
        <dbReference type="ARBA" id="ARBA00022801"/>
    </source>
</evidence>